<dbReference type="EMBL" id="JYNY01000626">
    <property type="protein sequence ID" value="KJJ83292.1"/>
    <property type="molecule type" value="Genomic_DNA"/>
</dbReference>
<accession>A0A0F0CJA4</accession>
<feature type="binding site" evidence="6">
    <location>
        <position position="85"/>
    </location>
    <ligand>
        <name>[4Fe-4S] cluster</name>
        <dbReference type="ChEBI" id="CHEBI:49883"/>
        <note>4Fe-4S-S-AdoMet</note>
    </ligand>
</feature>
<feature type="binding site" evidence="6">
    <location>
        <position position="89"/>
    </location>
    <ligand>
        <name>[4Fe-4S] cluster</name>
        <dbReference type="ChEBI" id="CHEBI:49883"/>
        <note>4Fe-4S-S-AdoMet</note>
    </ligand>
</feature>
<dbReference type="GO" id="GO:0046872">
    <property type="term" value="F:metal ion binding"/>
    <property type="evidence" value="ECO:0007669"/>
    <property type="project" value="UniProtKB-KW"/>
</dbReference>
<dbReference type="GO" id="GO:0003824">
    <property type="term" value="F:catalytic activity"/>
    <property type="evidence" value="ECO:0007669"/>
    <property type="project" value="InterPro"/>
</dbReference>
<dbReference type="AlphaFoldDB" id="A0A0F0CJA4"/>
<organism evidence="8 9">
    <name type="scientific">Candidatus Omnitrophus magneticus</name>
    <dbReference type="NCBI Taxonomy" id="1609969"/>
    <lineage>
        <taxon>Bacteria</taxon>
        <taxon>Pseudomonadati</taxon>
        <taxon>Candidatus Omnitrophota</taxon>
        <taxon>Candidatus Omnitrophus</taxon>
    </lineage>
</organism>
<dbReference type="PANTHER" id="PTHR30352:SF5">
    <property type="entry name" value="PYRUVATE FORMATE-LYASE 1-ACTIVATING ENZYME"/>
    <property type="match status" value="1"/>
</dbReference>
<dbReference type="NCBIfam" id="TIGR04337">
    <property type="entry name" value="AmmeMemoSam_rS"/>
    <property type="match status" value="1"/>
</dbReference>
<sequence length="339" mass="38477">MKHKAVLWSKDFSSGNTVKCGLCAHFCSIPDKSFGICGVRQNISGELFTFSYGNIIAANIDPIEKKPLYHFLPGSYSYSIAIRGCNFKCGFCQNWTISQSRYNDKEKSFIEEPYIEPEKIVSEALRTGCKSISYTYTEPTVFFEYAYDIAKIAKGKGLYNIFVSNGYMSERAIDMIAPYLSAINIDLKFFTEDSYNKICKASLKPVLDSIKRFKKNGVWVEVTTLLIPGKNDSTEEVEKITDFIAYVSDEIPWHITRFHPDYQFTDYENTPLISMNNAEKIGKRKLKYVYLGNIGKENNSLCPKCGKIVVSRQTDGIKFFISKDSSCYHCSAQIPGVWG</sequence>
<dbReference type="Pfam" id="PF04055">
    <property type="entry name" value="Radical_SAM"/>
    <property type="match status" value="1"/>
</dbReference>
<dbReference type="SFLD" id="SFLDS00029">
    <property type="entry name" value="Radical_SAM"/>
    <property type="match status" value="1"/>
</dbReference>
<dbReference type="PATRIC" id="fig|1609969.3.peg.3048"/>
<dbReference type="InterPro" id="IPR034457">
    <property type="entry name" value="Organic_radical-activating"/>
</dbReference>
<dbReference type="SFLD" id="SFLDG01101">
    <property type="entry name" value="Uncharacterised_Radical_SAM_Su"/>
    <property type="match status" value="1"/>
</dbReference>
<dbReference type="Proteomes" id="UP000033428">
    <property type="component" value="Unassembled WGS sequence"/>
</dbReference>
<evidence type="ECO:0000313" key="9">
    <source>
        <dbReference type="Proteomes" id="UP000033428"/>
    </source>
</evidence>
<comment type="caution">
    <text evidence="8">The sequence shown here is derived from an EMBL/GenBank/DDBJ whole genome shotgun (WGS) entry which is preliminary data.</text>
</comment>
<dbReference type="PROSITE" id="PS51918">
    <property type="entry name" value="RADICAL_SAM"/>
    <property type="match status" value="1"/>
</dbReference>
<evidence type="ECO:0000256" key="5">
    <source>
        <dbReference type="ARBA" id="ARBA00023014"/>
    </source>
</evidence>
<protein>
    <submittedName>
        <fullName evidence="8">Radical SAM domain-containing protein</fullName>
    </submittedName>
</protein>
<gene>
    <name evidence="8" type="ORF">OMAG_002836</name>
</gene>
<proteinExistence type="predicted"/>
<dbReference type="GO" id="GO:0051539">
    <property type="term" value="F:4 iron, 4 sulfur cluster binding"/>
    <property type="evidence" value="ECO:0007669"/>
    <property type="project" value="UniProtKB-KW"/>
</dbReference>
<evidence type="ECO:0000256" key="3">
    <source>
        <dbReference type="ARBA" id="ARBA00022723"/>
    </source>
</evidence>
<feature type="binding site" evidence="6">
    <location>
        <position position="92"/>
    </location>
    <ligand>
        <name>[4Fe-4S] cluster</name>
        <dbReference type="ChEBI" id="CHEBI:49883"/>
        <note>4Fe-4S-S-AdoMet</note>
    </ligand>
</feature>
<dbReference type="InterPro" id="IPR006638">
    <property type="entry name" value="Elp3/MiaA/NifB-like_rSAM"/>
</dbReference>
<evidence type="ECO:0000256" key="6">
    <source>
        <dbReference type="PIRSR" id="PIRSR004869-50"/>
    </source>
</evidence>
<comment type="cofactor">
    <cofactor evidence="6">
        <name>[4Fe-4S] cluster</name>
        <dbReference type="ChEBI" id="CHEBI:49883"/>
    </cofactor>
    <text evidence="6">Binds 1 [4Fe-4S] cluster. The cluster is coordinated with 3 cysteines and an exchangeable S-adenosyl-L-methionine.</text>
</comment>
<dbReference type="InterPro" id="IPR027596">
    <property type="entry name" value="AmmeMemoSam_rS"/>
</dbReference>
<feature type="domain" description="Radical SAM core" evidence="7">
    <location>
        <begin position="70"/>
        <end position="301"/>
    </location>
</feature>
<keyword evidence="2 6" id="KW-0949">S-adenosyl-L-methionine</keyword>
<dbReference type="Gene3D" id="3.20.20.70">
    <property type="entry name" value="Aldolase class I"/>
    <property type="match status" value="1"/>
</dbReference>
<reference evidence="8 9" key="1">
    <citation type="submission" date="2015-02" db="EMBL/GenBank/DDBJ databases">
        <title>Single-cell genomics of uncultivated deep-branching MTB reveals a conserved set of magnetosome genes.</title>
        <authorList>
            <person name="Kolinko S."/>
            <person name="Richter M."/>
            <person name="Glockner F.O."/>
            <person name="Brachmann A."/>
            <person name="Schuler D."/>
        </authorList>
    </citation>
    <scope>NUCLEOTIDE SEQUENCE [LARGE SCALE GENOMIC DNA]</scope>
    <source>
        <strain evidence="8">SKK-01</strain>
    </source>
</reference>
<keyword evidence="9" id="KW-1185">Reference proteome</keyword>
<keyword evidence="4 6" id="KW-0408">Iron</keyword>
<name>A0A0F0CJA4_9BACT</name>
<dbReference type="PANTHER" id="PTHR30352">
    <property type="entry name" value="PYRUVATE FORMATE-LYASE-ACTIVATING ENZYME"/>
    <property type="match status" value="1"/>
</dbReference>
<dbReference type="PIRSF" id="PIRSF004869">
    <property type="entry name" value="PflX_prd"/>
    <property type="match status" value="1"/>
</dbReference>
<dbReference type="InterPro" id="IPR058240">
    <property type="entry name" value="rSAM_sf"/>
</dbReference>
<evidence type="ECO:0000256" key="4">
    <source>
        <dbReference type="ARBA" id="ARBA00023004"/>
    </source>
</evidence>
<dbReference type="InterPro" id="IPR013785">
    <property type="entry name" value="Aldolase_TIM"/>
</dbReference>
<dbReference type="SUPFAM" id="SSF102114">
    <property type="entry name" value="Radical SAM enzymes"/>
    <property type="match status" value="1"/>
</dbReference>
<keyword evidence="1" id="KW-0004">4Fe-4S</keyword>
<evidence type="ECO:0000256" key="1">
    <source>
        <dbReference type="ARBA" id="ARBA00022485"/>
    </source>
</evidence>
<dbReference type="SMART" id="SM00729">
    <property type="entry name" value="Elp3"/>
    <property type="match status" value="1"/>
</dbReference>
<dbReference type="InterPro" id="IPR016431">
    <property type="entry name" value="Pyrv-formate_lyase-activ_prd"/>
</dbReference>
<evidence type="ECO:0000313" key="8">
    <source>
        <dbReference type="EMBL" id="KJJ83292.1"/>
    </source>
</evidence>
<dbReference type="CDD" id="cd01335">
    <property type="entry name" value="Radical_SAM"/>
    <property type="match status" value="1"/>
</dbReference>
<evidence type="ECO:0000259" key="7">
    <source>
        <dbReference type="PROSITE" id="PS51918"/>
    </source>
</evidence>
<keyword evidence="5 6" id="KW-0411">Iron-sulfur</keyword>
<dbReference type="InterPro" id="IPR007197">
    <property type="entry name" value="rSAM"/>
</dbReference>
<keyword evidence="3 6" id="KW-0479">Metal-binding</keyword>
<evidence type="ECO:0000256" key="2">
    <source>
        <dbReference type="ARBA" id="ARBA00022691"/>
    </source>
</evidence>